<keyword evidence="1" id="KW-0472">Membrane</keyword>
<keyword evidence="1" id="KW-1133">Transmembrane helix</keyword>
<feature type="transmembrane region" description="Helical" evidence="1">
    <location>
        <begin position="209"/>
        <end position="231"/>
    </location>
</feature>
<evidence type="ECO:0000313" key="2">
    <source>
        <dbReference type="EMBL" id="HGC42705.1"/>
    </source>
</evidence>
<feature type="transmembrane region" description="Helical" evidence="1">
    <location>
        <begin position="42"/>
        <end position="60"/>
    </location>
</feature>
<feature type="transmembrane region" description="Helical" evidence="1">
    <location>
        <begin position="104"/>
        <end position="124"/>
    </location>
</feature>
<feature type="transmembrane region" description="Helical" evidence="1">
    <location>
        <begin position="12"/>
        <end position="36"/>
    </location>
</feature>
<dbReference type="EMBL" id="DTQM01000108">
    <property type="protein sequence ID" value="HGC42705.1"/>
    <property type="molecule type" value="Genomic_DNA"/>
</dbReference>
<proteinExistence type="predicted"/>
<dbReference type="Gene3D" id="1.20.1630.10">
    <property type="entry name" value="Formate dehydrogenase/DMSO reductase domain"/>
    <property type="match status" value="1"/>
</dbReference>
<sequence length="292" mass="29590">MASRRQRYWDLRAAGNFIGGGTGAGLIITAALAAAMGAPFRLALALGLGFVAAGLSLVWLEIGKPWRALNVFFHPRTSWMTREGIVAGGLVPLGLFAVATGSTAAAIVVALLAAGFLFCQARILRAARGIPAWRQAEIVPLILATGLAEGSGVYLIAGAHSLRWLAFALLAGLLREAAWLAYRAGLAGTAAAARSLAVFDAAPARLARGAQLAGLGLIALALATGALGVTFPGVTPWGAAVLAWAGGALAALAGWGVKALLIARAAFTRTAAIPMVPTRGGGGSRARQTSQP</sequence>
<feature type="transmembrane region" description="Helical" evidence="1">
    <location>
        <begin position="80"/>
        <end position="98"/>
    </location>
</feature>
<feature type="transmembrane region" description="Helical" evidence="1">
    <location>
        <begin position="177"/>
        <end position="197"/>
    </location>
</feature>
<organism evidence="2">
    <name type="scientific">Acidicaldus sp</name>
    <dbReference type="NCBI Taxonomy" id="1872105"/>
    <lineage>
        <taxon>Bacteria</taxon>
        <taxon>Pseudomonadati</taxon>
        <taxon>Pseudomonadota</taxon>
        <taxon>Alphaproteobacteria</taxon>
        <taxon>Acetobacterales</taxon>
        <taxon>Acetobacteraceae</taxon>
        <taxon>Acidicaldus</taxon>
    </lineage>
</organism>
<feature type="transmembrane region" description="Helical" evidence="1">
    <location>
        <begin position="136"/>
        <end position="157"/>
    </location>
</feature>
<reference evidence="2" key="1">
    <citation type="journal article" date="2020" name="mSystems">
        <title>Genome- and Community-Level Interaction Insights into Carbon Utilization and Element Cycling Functions of Hydrothermarchaeota in Hydrothermal Sediment.</title>
        <authorList>
            <person name="Zhou Z."/>
            <person name="Liu Y."/>
            <person name="Xu W."/>
            <person name="Pan J."/>
            <person name="Luo Z.H."/>
            <person name="Li M."/>
        </authorList>
    </citation>
    <scope>NUCLEOTIDE SEQUENCE</scope>
    <source>
        <strain evidence="2">SpSt-997</strain>
    </source>
</reference>
<comment type="caution">
    <text evidence="2">The sequence shown here is derived from an EMBL/GenBank/DDBJ whole genome shotgun (WGS) entry which is preliminary data.</text>
</comment>
<gene>
    <name evidence="2" type="ORF">ENY07_05725</name>
</gene>
<evidence type="ECO:0000256" key="1">
    <source>
        <dbReference type="SAM" id="Phobius"/>
    </source>
</evidence>
<protein>
    <submittedName>
        <fullName evidence="2">Phenylacetyl-CoA:acceptor oxidoreductase</fullName>
    </submittedName>
</protein>
<dbReference type="AlphaFoldDB" id="A0A8J4HBE4"/>
<accession>A0A8J4HBE4</accession>
<name>A0A8J4HBE4_9PROT</name>
<keyword evidence="1" id="KW-0812">Transmembrane</keyword>
<feature type="transmembrane region" description="Helical" evidence="1">
    <location>
        <begin position="237"/>
        <end position="261"/>
    </location>
</feature>